<evidence type="ECO:0000259" key="8">
    <source>
        <dbReference type="SMART" id="SM01288"/>
    </source>
</evidence>
<keyword evidence="4" id="KW-0677">Repeat</keyword>
<keyword evidence="5" id="KW-0547">Nucleotide-binding</keyword>
<evidence type="ECO:0000313" key="9">
    <source>
        <dbReference type="Proteomes" id="UP000192220"/>
    </source>
</evidence>
<dbReference type="SUPFAM" id="SSF47986">
    <property type="entry name" value="DEATH domain"/>
    <property type="match status" value="1"/>
</dbReference>
<dbReference type="InterPro" id="IPR011029">
    <property type="entry name" value="DEATH-like_dom_sf"/>
</dbReference>
<dbReference type="InterPro" id="IPR051261">
    <property type="entry name" value="NLR"/>
</dbReference>
<feature type="region of interest" description="Disordered" evidence="7">
    <location>
        <begin position="1"/>
        <end position="67"/>
    </location>
</feature>
<name>A0A2I4B6U7_AUSLI</name>
<organism evidence="9 10">
    <name type="scientific">Austrofundulus limnaeus</name>
    <name type="common">Annual killifish</name>
    <dbReference type="NCBI Taxonomy" id="52670"/>
    <lineage>
        <taxon>Eukaryota</taxon>
        <taxon>Metazoa</taxon>
        <taxon>Chordata</taxon>
        <taxon>Craniata</taxon>
        <taxon>Vertebrata</taxon>
        <taxon>Euteleostomi</taxon>
        <taxon>Actinopterygii</taxon>
        <taxon>Neopterygii</taxon>
        <taxon>Teleostei</taxon>
        <taxon>Neoteleostei</taxon>
        <taxon>Acanthomorphata</taxon>
        <taxon>Ovalentaria</taxon>
        <taxon>Atherinomorphae</taxon>
        <taxon>Cyprinodontiformes</taxon>
        <taxon>Rivulidae</taxon>
        <taxon>Austrofundulus</taxon>
    </lineage>
</organism>
<accession>A0A2I4B6U7</accession>
<comment type="subcellular location">
    <subcellularLocation>
        <location evidence="1">Cytoplasm</location>
    </subcellularLocation>
</comment>
<feature type="compositionally biased region" description="Acidic residues" evidence="7">
    <location>
        <begin position="100"/>
        <end position="117"/>
    </location>
</feature>
<dbReference type="Pfam" id="PF17779">
    <property type="entry name" value="WHD_NOD2"/>
    <property type="match status" value="1"/>
</dbReference>
<dbReference type="CTD" id="100538217"/>
<feature type="domain" description="FISNA" evidence="8">
    <location>
        <begin position="244"/>
        <end position="316"/>
    </location>
</feature>
<keyword evidence="6" id="KW-0067">ATP-binding</keyword>
<dbReference type="PANTHER" id="PTHR24106">
    <property type="entry name" value="NACHT, LRR AND CARD DOMAINS-CONTAINING"/>
    <property type="match status" value="1"/>
</dbReference>
<dbReference type="GO" id="GO:0005737">
    <property type="term" value="C:cytoplasm"/>
    <property type="evidence" value="ECO:0007669"/>
    <property type="project" value="UniProtKB-SubCell"/>
</dbReference>
<dbReference type="Pfam" id="PF14484">
    <property type="entry name" value="FISNA"/>
    <property type="match status" value="1"/>
</dbReference>
<dbReference type="Pfam" id="PF17776">
    <property type="entry name" value="NLRC4_HD2"/>
    <property type="match status" value="1"/>
</dbReference>
<dbReference type="RefSeq" id="XP_013863463.1">
    <property type="nucleotide sequence ID" value="XM_014008009.1"/>
</dbReference>
<feature type="compositionally biased region" description="Basic and acidic residues" evidence="7">
    <location>
        <begin position="43"/>
        <end position="53"/>
    </location>
</feature>
<evidence type="ECO:0000256" key="6">
    <source>
        <dbReference type="ARBA" id="ARBA00022840"/>
    </source>
</evidence>
<evidence type="ECO:0000256" key="1">
    <source>
        <dbReference type="ARBA" id="ARBA00004496"/>
    </source>
</evidence>
<dbReference type="InterPro" id="IPR027417">
    <property type="entry name" value="P-loop_NTPase"/>
</dbReference>
<dbReference type="InterPro" id="IPR041075">
    <property type="entry name" value="NOD1/2_WH"/>
</dbReference>
<evidence type="ECO:0000256" key="5">
    <source>
        <dbReference type="ARBA" id="ARBA00022741"/>
    </source>
</evidence>
<evidence type="ECO:0000256" key="3">
    <source>
        <dbReference type="ARBA" id="ARBA00022614"/>
    </source>
</evidence>
<keyword evidence="3" id="KW-0433">Leucine-rich repeat</keyword>
<dbReference type="Proteomes" id="UP000192220">
    <property type="component" value="Unplaced"/>
</dbReference>
<dbReference type="OrthoDB" id="120976at2759"/>
<dbReference type="InterPro" id="IPR029495">
    <property type="entry name" value="NACHT-assoc"/>
</dbReference>
<feature type="compositionally biased region" description="Basic and acidic residues" evidence="7">
    <location>
        <begin position="133"/>
        <end position="143"/>
    </location>
</feature>
<keyword evidence="9" id="KW-1185">Reference proteome</keyword>
<evidence type="ECO:0000256" key="7">
    <source>
        <dbReference type="SAM" id="MobiDB-lite"/>
    </source>
</evidence>
<feature type="region of interest" description="Disordered" evidence="7">
    <location>
        <begin position="82"/>
        <end position="143"/>
    </location>
</feature>
<protein>
    <submittedName>
        <fullName evidence="10">Uncharacterized protein nlrc3l isoform X2</fullName>
    </submittedName>
</protein>
<feature type="compositionally biased region" description="Polar residues" evidence="7">
    <location>
        <begin position="82"/>
        <end position="91"/>
    </location>
</feature>
<proteinExistence type="predicted"/>
<dbReference type="Gene3D" id="3.40.50.300">
    <property type="entry name" value="P-loop containing nucleotide triphosphate hydrolases"/>
    <property type="match status" value="1"/>
</dbReference>
<evidence type="ECO:0000256" key="4">
    <source>
        <dbReference type="ARBA" id="ARBA00022737"/>
    </source>
</evidence>
<sequence length="696" mass="79234">MDRRTDVQNTAAAKNDDDEERYKRPPSSYGSMKSDSESSEEEGEKKGEAESKKTVFVLSDPPAAPAVVGSRQMYSAYTETVHTEATQQTKPTGAFVIDTGNDEPEESTESDMDEDDERLVTCSPEPPEPLEMEDPRQVDEHGQPGRFHPEQDLPHIFKSMQSTLSRLDDEDLFKFKLWFHKWQPSNVIQQVMEGDLLDFVDKAIEIHGADKALFNTINTLQSMEKKDKAAELQNQCQKALLRFHLKSILFRKHQVIHEGVVQAGKQSLLNNVYVEQQLSTCGFGGVDPSHEFPTQPPTPVQVPSEDTFVSVSNLFRLQKEDGSPVRTVVTTGIPGVGMSVSVAKFCLDWAEQRANRKTPVLNDNNTKAHIDVLVVNLLRGNLLRGARLWILGRRAAVSQIPSHFIDVCTELQGFSDEMKDEYLTKRFSNAELAQSIVRHYKRVPTLHILARHPFVCWIVATMFGRSFCYEGYGRYPPRLTPFLIHILIVQTNRRLKFYYHQMDNDLKWSDTEKQLLTKMGKLALRMLERSTGVFFEEDVKELDLELREVVVWSGLCTELRSTGTPGKRTFCFFHYTVQEFMAALYVFLKFYLESKNVLESSSRFNRSAAGLVQCALSRTLSCAPGHYDMFLRYLCGLLSPACHHSLLRGFLFRHNTPKVTGLEEVERLLEQAAQNAPAGRRQSLKECLREMSQNDD</sequence>
<gene>
    <name evidence="10" type="primary">nlrc3l</name>
</gene>
<dbReference type="AlphaFoldDB" id="A0A2I4B6U7"/>
<dbReference type="Gene3D" id="1.10.533.10">
    <property type="entry name" value="Death Domain, Fas"/>
    <property type="match status" value="1"/>
</dbReference>
<keyword evidence="2" id="KW-0963">Cytoplasm</keyword>
<dbReference type="InterPro" id="IPR041267">
    <property type="entry name" value="NLRP_HD2"/>
</dbReference>
<evidence type="ECO:0000256" key="2">
    <source>
        <dbReference type="ARBA" id="ARBA00022490"/>
    </source>
</evidence>
<dbReference type="GO" id="GO:0005524">
    <property type="term" value="F:ATP binding"/>
    <property type="evidence" value="ECO:0007669"/>
    <property type="project" value="UniProtKB-KW"/>
</dbReference>
<reference evidence="10" key="1">
    <citation type="submission" date="2025-08" db="UniProtKB">
        <authorList>
            <consortium name="RefSeq"/>
        </authorList>
    </citation>
    <scope>IDENTIFICATION</scope>
    <source>
        <strain evidence="10">Quisiro</strain>
        <tissue evidence="10">Liver</tissue>
    </source>
</reference>
<dbReference type="SMART" id="SM01288">
    <property type="entry name" value="FISNA"/>
    <property type="match status" value="1"/>
</dbReference>
<evidence type="ECO:0000313" key="10">
    <source>
        <dbReference type="RefSeq" id="XP_013863463.1"/>
    </source>
</evidence>